<proteinExistence type="predicted"/>
<evidence type="ECO:0000313" key="2">
    <source>
        <dbReference type="Proteomes" id="UP000800082"/>
    </source>
</evidence>
<organism evidence="1 2">
    <name type="scientific">Didymella exigua CBS 183.55</name>
    <dbReference type="NCBI Taxonomy" id="1150837"/>
    <lineage>
        <taxon>Eukaryota</taxon>
        <taxon>Fungi</taxon>
        <taxon>Dikarya</taxon>
        <taxon>Ascomycota</taxon>
        <taxon>Pezizomycotina</taxon>
        <taxon>Dothideomycetes</taxon>
        <taxon>Pleosporomycetidae</taxon>
        <taxon>Pleosporales</taxon>
        <taxon>Pleosporineae</taxon>
        <taxon>Didymellaceae</taxon>
        <taxon>Didymella</taxon>
    </lineage>
</organism>
<protein>
    <submittedName>
        <fullName evidence="1">Uncharacterized protein</fullName>
    </submittedName>
</protein>
<dbReference type="RefSeq" id="XP_033450126.1">
    <property type="nucleotide sequence ID" value="XM_033592203.1"/>
</dbReference>
<sequence length="240" mass="26344">MTFPNHKHHPKPTAVTSRSSTCRVASHVDPALRKLAEMRKCVLTYACSASWRPTPCVSVPNAFLIPNPLARVPGGKANTPTFPTCPAIAHIAGELYHPIRKARCRPRKVIRHINAEDVNRSIYQDLNQSPNLDRIARFQIAALVGRRKNSRSTSFPAFPSKYHDSMRHTTARAIETCAVGERCWACEAAAKEIIGMPRASARRSMVLRIRPIAEEASPGKLQESGGPMVLDVAPAGIEGI</sequence>
<gene>
    <name evidence="1" type="ORF">M421DRAFT_419646</name>
</gene>
<dbReference type="GeneID" id="54349871"/>
<reference evidence="1" key="1">
    <citation type="journal article" date="2020" name="Stud. Mycol.">
        <title>101 Dothideomycetes genomes: a test case for predicting lifestyles and emergence of pathogens.</title>
        <authorList>
            <person name="Haridas S."/>
            <person name="Albert R."/>
            <person name="Binder M."/>
            <person name="Bloem J."/>
            <person name="Labutti K."/>
            <person name="Salamov A."/>
            <person name="Andreopoulos B."/>
            <person name="Baker S."/>
            <person name="Barry K."/>
            <person name="Bills G."/>
            <person name="Bluhm B."/>
            <person name="Cannon C."/>
            <person name="Castanera R."/>
            <person name="Culley D."/>
            <person name="Daum C."/>
            <person name="Ezra D."/>
            <person name="Gonzalez J."/>
            <person name="Henrissat B."/>
            <person name="Kuo A."/>
            <person name="Liang C."/>
            <person name="Lipzen A."/>
            <person name="Lutzoni F."/>
            <person name="Magnuson J."/>
            <person name="Mondo S."/>
            <person name="Nolan M."/>
            <person name="Ohm R."/>
            <person name="Pangilinan J."/>
            <person name="Park H.-J."/>
            <person name="Ramirez L."/>
            <person name="Alfaro M."/>
            <person name="Sun H."/>
            <person name="Tritt A."/>
            <person name="Yoshinaga Y."/>
            <person name="Zwiers L.-H."/>
            <person name="Turgeon B."/>
            <person name="Goodwin S."/>
            <person name="Spatafora J."/>
            <person name="Crous P."/>
            <person name="Grigoriev I."/>
        </authorList>
    </citation>
    <scope>NUCLEOTIDE SEQUENCE</scope>
    <source>
        <strain evidence="1">CBS 183.55</strain>
    </source>
</reference>
<name>A0A6A5RRS4_9PLEO</name>
<keyword evidence="2" id="KW-1185">Reference proteome</keyword>
<feature type="non-terminal residue" evidence="1">
    <location>
        <position position="240"/>
    </location>
</feature>
<dbReference type="EMBL" id="ML978965">
    <property type="protein sequence ID" value="KAF1929878.1"/>
    <property type="molecule type" value="Genomic_DNA"/>
</dbReference>
<accession>A0A6A5RRS4</accession>
<dbReference type="Proteomes" id="UP000800082">
    <property type="component" value="Unassembled WGS sequence"/>
</dbReference>
<dbReference type="AlphaFoldDB" id="A0A6A5RRS4"/>
<evidence type="ECO:0000313" key="1">
    <source>
        <dbReference type="EMBL" id="KAF1929878.1"/>
    </source>
</evidence>